<dbReference type="VEuPathDB" id="FungiDB:A1Q1_07090"/>
<dbReference type="Gene3D" id="1.50.40.10">
    <property type="entry name" value="Mitochondrial carrier domain"/>
    <property type="match status" value="2"/>
</dbReference>
<dbReference type="InterPro" id="IPR018108">
    <property type="entry name" value="MCP_transmembrane"/>
</dbReference>
<evidence type="ECO:0000313" key="11">
    <source>
        <dbReference type="EMBL" id="EJT51678.1"/>
    </source>
</evidence>
<dbReference type="KEGG" id="tasa:A1Q1_07090"/>
<dbReference type="Pfam" id="PF00153">
    <property type="entry name" value="Mito_carr"/>
    <property type="match status" value="3"/>
</dbReference>
<dbReference type="GO" id="GO:0044610">
    <property type="term" value="F:FMN transmembrane transporter activity"/>
    <property type="evidence" value="ECO:0007669"/>
    <property type="project" value="TreeGrafter"/>
</dbReference>
<proteinExistence type="inferred from homology"/>
<evidence type="ECO:0000256" key="10">
    <source>
        <dbReference type="RuleBase" id="RU000488"/>
    </source>
</evidence>
<dbReference type="HOGENOM" id="CLU_015166_6_3_1"/>
<evidence type="ECO:0000256" key="6">
    <source>
        <dbReference type="ARBA" id="ARBA00022989"/>
    </source>
</evidence>
<feature type="repeat" description="Solcar" evidence="9">
    <location>
        <begin position="2"/>
        <end position="87"/>
    </location>
</feature>
<evidence type="ECO:0000313" key="12">
    <source>
        <dbReference type="Proteomes" id="UP000002748"/>
    </source>
</evidence>
<dbReference type="PANTHER" id="PTHR45939:SF5">
    <property type="entry name" value="PEROXISOMAL MEMBRANE PROTEIN PMP34"/>
    <property type="match status" value="1"/>
</dbReference>
<dbReference type="PANTHER" id="PTHR45939">
    <property type="entry name" value="PEROXISOMAL MEMBRANE PROTEIN PMP34-RELATED"/>
    <property type="match status" value="1"/>
</dbReference>
<dbReference type="GO" id="GO:0015230">
    <property type="term" value="F:FAD transmembrane transporter activity"/>
    <property type="evidence" value="ECO:0007669"/>
    <property type="project" value="TreeGrafter"/>
</dbReference>
<keyword evidence="7 9" id="KW-0472">Membrane</keyword>
<dbReference type="RefSeq" id="XP_014182814.1">
    <property type="nucleotide sequence ID" value="XM_014327339.1"/>
</dbReference>
<comment type="similarity">
    <text evidence="2 10">Belongs to the mitochondrial carrier (TC 2.A.29) family.</text>
</comment>
<dbReference type="GO" id="GO:0005347">
    <property type="term" value="F:ATP transmembrane transporter activity"/>
    <property type="evidence" value="ECO:0007669"/>
    <property type="project" value="TreeGrafter"/>
</dbReference>
<dbReference type="SUPFAM" id="SSF103506">
    <property type="entry name" value="Mitochondrial carrier"/>
    <property type="match status" value="1"/>
</dbReference>
<dbReference type="AlphaFoldDB" id="J5RB58"/>
<accession>J5RB58</accession>
<dbReference type="GO" id="GO:0005778">
    <property type="term" value="C:peroxisomal membrane"/>
    <property type="evidence" value="ECO:0007669"/>
    <property type="project" value="UniProtKB-SubCell"/>
</dbReference>
<dbReference type="PROSITE" id="PS50920">
    <property type="entry name" value="SOLCAR"/>
    <property type="match status" value="3"/>
</dbReference>
<evidence type="ECO:0000256" key="4">
    <source>
        <dbReference type="ARBA" id="ARBA00022692"/>
    </source>
</evidence>
<name>J5RB58_TRIAS</name>
<dbReference type="EMBL" id="ALBS01000048">
    <property type="protein sequence ID" value="EJT51678.1"/>
    <property type="molecule type" value="Genomic_DNA"/>
</dbReference>
<sequence>MGDSAIHALAGGVGGGISMALTYPLVNLSTRAAVATKKSDMTLVQAIKKTIHDEGLSGLYAGLGSSLVGIVFSNSVYYARPTRTASNIGFVQERGLTPQAFYEETRSKILRRRPAGSTSSALTTGEGILAGLIAGTVTTLVTNPVWTVQAYQSTRGVTNESGKKEKPTASSALKAILKQDGIKGLWRGIGPALILVINPVIQYTTFERLVSAVLTWRAKRSGTTSVAGRGSLTDWDFFILGALSKLVATGVTYPYLVVKSRLQAATHKYKSSITAVIQILKTEGISGLYAGIGPKLLQSALTAAFMFVAQRRIFELVKSLVVAAQQKKAGALRA</sequence>
<reference evidence="11 12" key="1">
    <citation type="journal article" date="2012" name="Eukaryot. Cell">
        <title>Draft genome sequence of CBS 2479, the standard type strain of Trichosporon asahii.</title>
        <authorList>
            <person name="Yang R.Y."/>
            <person name="Li H.T."/>
            <person name="Zhu H."/>
            <person name="Zhou G.P."/>
            <person name="Wang M."/>
            <person name="Wang L."/>
        </authorList>
    </citation>
    <scope>NUCLEOTIDE SEQUENCE [LARGE SCALE GENOMIC DNA]</scope>
    <source>
        <strain evidence="12">ATCC 90039 / CBS 2479 / JCM 2466 / KCTC 7840 / NCYC 2677 / UAMH 7654</strain>
    </source>
</reference>
<feature type="repeat" description="Solcar" evidence="9">
    <location>
        <begin position="122"/>
        <end position="212"/>
    </location>
</feature>
<evidence type="ECO:0000256" key="8">
    <source>
        <dbReference type="ARBA" id="ARBA00023140"/>
    </source>
</evidence>
<evidence type="ECO:0000256" key="2">
    <source>
        <dbReference type="ARBA" id="ARBA00006375"/>
    </source>
</evidence>
<keyword evidence="4 9" id="KW-0812">Transmembrane</keyword>
<evidence type="ECO:0000256" key="5">
    <source>
        <dbReference type="ARBA" id="ARBA00022737"/>
    </source>
</evidence>
<dbReference type="InterPro" id="IPR052217">
    <property type="entry name" value="Mito/Peroxisomal_Carrier"/>
</dbReference>
<keyword evidence="5" id="KW-0677">Repeat</keyword>
<dbReference type="Proteomes" id="UP000002748">
    <property type="component" value="Unassembled WGS sequence"/>
</dbReference>
<comment type="subcellular location">
    <subcellularLocation>
        <location evidence="1">Peroxisome membrane</location>
        <topology evidence="1">Multi-pass membrane protein</topology>
    </subcellularLocation>
</comment>
<comment type="caution">
    <text evidence="11">The sequence shown here is derived from an EMBL/GenBank/DDBJ whole genome shotgun (WGS) entry which is preliminary data.</text>
</comment>
<dbReference type="GeneID" id="25990602"/>
<keyword evidence="6" id="KW-1133">Transmembrane helix</keyword>
<dbReference type="GO" id="GO:0080122">
    <property type="term" value="F:AMP transmembrane transporter activity"/>
    <property type="evidence" value="ECO:0007669"/>
    <property type="project" value="TreeGrafter"/>
</dbReference>
<organism evidence="11 12">
    <name type="scientific">Trichosporon asahii var. asahii (strain ATCC 90039 / CBS 2479 / JCM 2466 / KCTC 7840 / NBRC 103889/ NCYC 2677 / UAMH 7654)</name>
    <name type="common">Yeast</name>
    <dbReference type="NCBI Taxonomy" id="1186058"/>
    <lineage>
        <taxon>Eukaryota</taxon>
        <taxon>Fungi</taxon>
        <taxon>Dikarya</taxon>
        <taxon>Basidiomycota</taxon>
        <taxon>Agaricomycotina</taxon>
        <taxon>Tremellomycetes</taxon>
        <taxon>Trichosporonales</taxon>
        <taxon>Trichosporonaceae</taxon>
        <taxon>Trichosporon</taxon>
    </lineage>
</organism>
<keyword evidence="8" id="KW-0576">Peroxisome</keyword>
<feature type="repeat" description="Solcar" evidence="9">
    <location>
        <begin position="236"/>
        <end position="316"/>
    </location>
</feature>
<gene>
    <name evidence="11" type="ORF">A1Q1_07090</name>
</gene>
<dbReference type="OrthoDB" id="2019556at2759"/>
<evidence type="ECO:0000256" key="1">
    <source>
        <dbReference type="ARBA" id="ARBA00004585"/>
    </source>
</evidence>
<dbReference type="GO" id="GO:0015217">
    <property type="term" value="F:ADP transmembrane transporter activity"/>
    <property type="evidence" value="ECO:0007669"/>
    <property type="project" value="TreeGrafter"/>
</dbReference>
<dbReference type="GO" id="GO:0051724">
    <property type="term" value="F:NAD transmembrane transporter activity"/>
    <property type="evidence" value="ECO:0007669"/>
    <property type="project" value="TreeGrafter"/>
</dbReference>
<evidence type="ECO:0000256" key="9">
    <source>
        <dbReference type="PROSITE-ProRule" id="PRU00282"/>
    </source>
</evidence>
<dbReference type="GO" id="GO:0015228">
    <property type="term" value="F:coenzyme A transmembrane transporter activity"/>
    <property type="evidence" value="ECO:0007669"/>
    <property type="project" value="TreeGrafter"/>
</dbReference>
<evidence type="ECO:0000256" key="3">
    <source>
        <dbReference type="ARBA" id="ARBA00022448"/>
    </source>
</evidence>
<keyword evidence="3 10" id="KW-0813">Transport</keyword>
<evidence type="ECO:0000256" key="7">
    <source>
        <dbReference type="ARBA" id="ARBA00023136"/>
    </source>
</evidence>
<protein>
    <submittedName>
        <fullName evidence="11">Peroxisomal membrane protein</fullName>
    </submittedName>
</protein>
<dbReference type="InterPro" id="IPR023395">
    <property type="entry name" value="MCP_dom_sf"/>
</dbReference>